<comment type="caution">
    <text evidence="2">The sequence shown here is derived from an EMBL/GenBank/DDBJ whole genome shotgun (WGS) entry which is preliminary data.</text>
</comment>
<organism evidence="2 3">
    <name type="scientific">Filimonas zeae</name>
    <dbReference type="NCBI Taxonomy" id="1737353"/>
    <lineage>
        <taxon>Bacteria</taxon>
        <taxon>Pseudomonadati</taxon>
        <taxon>Bacteroidota</taxon>
        <taxon>Chitinophagia</taxon>
        <taxon>Chitinophagales</taxon>
        <taxon>Chitinophagaceae</taxon>
        <taxon>Filimonas</taxon>
    </lineage>
</organism>
<dbReference type="Pfam" id="PF16872">
    <property type="entry name" value="putAbiC"/>
    <property type="match status" value="1"/>
</dbReference>
<name>A0A917MRE8_9BACT</name>
<evidence type="ECO:0008006" key="4">
    <source>
        <dbReference type="Google" id="ProtNLM"/>
    </source>
</evidence>
<evidence type="ECO:0000256" key="1">
    <source>
        <dbReference type="SAM" id="Phobius"/>
    </source>
</evidence>
<feature type="transmembrane region" description="Helical" evidence="1">
    <location>
        <begin position="31"/>
        <end position="50"/>
    </location>
</feature>
<dbReference type="InterPro" id="IPR031709">
    <property type="entry name" value="PutAbiC"/>
</dbReference>
<evidence type="ECO:0000313" key="2">
    <source>
        <dbReference type="EMBL" id="GGH59803.1"/>
    </source>
</evidence>
<keyword evidence="1" id="KW-0812">Transmembrane</keyword>
<reference evidence="2" key="2">
    <citation type="submission" date="2020-09" db="EMBL/GenBank/DDBJ databases">
        <authorList>
            <person name="Sun Q."/>
            <person name="Zhou Y."/>
        </authorList>
    </citation>
    <scope>NUCLEOTIDE SEQUENCE</scope>
    <source>
        <strain evidence="2">CGMCC 1.15290</strain>
    </source>
</reference>
<accession>A0A917MRE8</accession>
<dbReference type="Proteomes" id="UP000627292">
    <property type="component" value="Unassembled WGS sequence"/>
</dbReference>
<evidence type="ECO:0000313" key="3">
    <source>
        <dbReference type="Proteomes" id="UP000627292"/>
    </source>
</evidence>
<keyword evidence="3" id="KW-1185">Reference proteome</keyword>
<gene>
    <name evidence="2" type="ORF">GCM10011379_06990</name>
</gene>
<proteinExistence type="predicted"/>
<keyword evidence="1" id="KW-1133">Transmembrane helix</keyword>
<dbReference type="AlphaFoldDB" id="A0A917MRE8"/>
<keyword evidence="1" id="KW-0472">Membrane</keyword>
<dbReference type="EMBL" id="BMIB01000001">
    <property type="protein sequence ID" value="GGH59803.1"/>
    <property type="molecule type" value="Genomic_DNA"/>
</dbReference>
<sequence length="348" mass="40950">MVANDKDYLSYINTKDIGQIGDLLGGTTAPLIGGLGVILTFLAFIVQYQANQQQRDDINKQRKDWENEQLSGRFFELLRLHKDNVAELEIRDEGKNEVYKGRRTFMAYYIEFEAVYRVTLFRNSELVEELRKQVNVDCLAYAIFYFGIGDTVRKSVMKGLNHAEKIVASEVLADLCLAQLSFSDDFNWFSRRYGGNFAFIPFRGHSSSLGSYYRHLYQTIKYVDGFSEKVVTRKRKYDLVRTLRDQLSEFEQLLLYFNALGFYEDDWYEIFTKYRFIKNMQLEYLPDNYPDPIKKYKTEMIKLWLSEDKAMFAGQGDITHFVEEWAKGNEQEYTKIVAAKEAREKERV</sequence>
<reference evidence="2" key="1">
    <citation type="journal article" date="2014" name="Int. J. Syst. Evol. Microbiol.">
        <title>Complete genome sequence of Corynebacterium casei LMG S-19264T (=DSM 44701T), isolated from a smear-ripened cheese.</title>
        <authorList>
            <consortium name="US DOE Joint Genome Institute (JGI-PGF)"/>
            <person name="Walter F."/>
            <person name="Albersmeier A."/>
            <person name="Kalinowski J."/>
            <person name="Ruckert C."/>
        </authorList>
    </citation>
    <scope>NUCLEOTIDE SEQUENCE</scope>
    <source>
        <strain evidence="2">CGMCC 1.15290</strain>
    </source>
</reference>
<protein>
    <recommendedName>
        <fullName evidence="4">Phage abortive infection protein</fullName>
    </recommendedName>
</protein>